<feature type="non-terminal residue" evidence="2">
    <location>
        <position position="233"/>
    </location>
</feature>
<name>A0A074Z7F0_OPIVI</name>
<dbReference type="Proteomes" id="UP000054324">
    <property type="component" value="Unassembled WGS sequence"/>
</dbReference>
<feature type="region of interest" description="Disordered" evidence="1">
    <location>
        <begin position="141"/>
        <end position="181"/>
    </location>
</feature>
<dbReference type="AlphaFoldDB" id="A0A074Z7F0"/>
<feature type="non-terminal residue" evidence="2">
    <location>
        <position position="1"/>
    </location>
</feature>
<organism evidence="2 3">
    <name type="scientific">Opisthorchis viverrini</name>
    <name type="common">Southeast Asian liver fluke</name>
    <dbReference type="NCBI Taxonomy" id="6198"/>
    <lineage>
        <taxon>Eukaryota</taxon>
        <taxon>Metazoa</taxon>
        <taxon>Spiralia</taxon>
        <taxon>Lophotrochozoa</taxon>
        <taxon>Platyhelminthes</taxon>
        <taxon>Trematoda</taxon>
        <taxon>Digenea</taxon>
        <taxon>Opisthorchiida</taxon>
        <taxon>Opisthorchiata</taxon>
        <taxon>Opisthorchiidae</taxon>
        <taxon>Opisthorchis</taxon>
    </lineage>
</organism>
<evidence type="ECO:0000313" key="2">
    <source>
        <dbReference type="EMBL" id="KER23033.1"/>
    </source>
</evidence>
<proteinExistence type="predicted"/>
<evidence type="ECO:0008006" key="4">
    <source>
        <dbReference type="Google" id="ProtNLM"/>
    </source>
</evidence>
<evidence type="ECO:0000256" key="1">
    <source>
        <dbReference type="SAM" id="MobiDB-lite"/>
    </source>
</evidence>
<dbReference type="RefSeq" id="XP_009173235.1">
    <property type="nucleotide sequence ID" value="XM_009174971.1"/>
</dbReference>
<sequence length="233" mass="26542">LEFVVISKAFDSVSHVTIDRSAEAFGAPSPHVRNAAQSCENAGEVFQNSEVHSQRGVRQGDNLPLLFIMTMDDVSELSMPQLRKQFHDMLSDVLTFPDELVDSQPDYSPKNDLRFPQTECHSMDPIYALLRAKTNISTGSLKKDRILDSQTTKRGTPRSEINKGHKPDLRRTKVTPKSTRLRRRGMRSLNVTTATANEDTGFWWMRDFVECTYTHIHDSRLNGRLPVLKQPSW</sequence>
<dbReference type="GeneID" id="20328894"/>
<protein>
    <recommendedName>
        <fullName evidence="4">Reverse transcriptase domain-containing protein</fullName>
    </recommendedName>
</protein>
<evidence type="ECO:0000313" key="3">
    <source>
        <dbReference type="Proteomes" id="UP000054324"/>
    </source>
</evidence>
<keyword evidence="3" id="KW-1185">Reference proteome</keyword>
<feature type="compositionally biased region" description="Basic and acidic residues" evidence="1">
    <location>
        <begin position="160"/>
        <end position="171"/>
    </location>
</feature>
<accession>A0A074Z7F0</accession>
<dbReference type="KEGG" id="ovi:T265_14728"/>
<dbReference type="CTD" id="20328894"/>
<reference evidence="2 3" key="1">
    <citation type="submission" date="2013-11" db="EMBL/GenBank/DDBJ databases">
        <title>Opisthorchis viverrini - life in the bile duct.</title>
        <authorList>
            <person name="Young N.D."/>
            <person name="Nagarajan N."/>
            <person name="Lin S.J."/>
            <person name="Korhonen P.K."/>
            <person name="Jex A.R."/>
            <person name="Hall R.S."/>
            <person name="Safavi-Hemami H."/>
            <person name="Kaewkong W."/>
            <person name="Bertrand D."/>
            <person name="Gao S."/>
            <person name="Seet Q."/>
            <person name="Wongkham S."/>
            <person name="Teh B.T."/>
            <person name="Wongkham C."/>
            <person name="Intapan P.M."/>
            <person name="Maleewong W."/>
            <person name="Yang X."/>
            <person name="Hu M."/>
            <person name="Wang Z."/>
            <person name="Hofmann A."/>
            <person name="Sternberg P.W."/>
            <person name="Tan P."/>
            <person name="Wang J."/>
            <person name="Gasser R.B."/>
        </authorList>
    </citation>
    <scope>NUCLEOTIDE SEQUENCE [LARGE SCALE GENOMIC DNA]</scope>
</reference>
<dbReference type="EMBL" id="KL596868">
    <property type="protein sequence ID" value="KER23033.1"/>
    <property type="molecule type" value="Genomic_DNA"/>
</dbReference>
<gene>
    <name evidence="2" type="ORF">T265_14728</name>
</gene>